<evidence type="ECO:0000256" key="4">
    <source>
        <dbReference type="ARBA" id="ARBA00022989"/>
    </source>
</evidence>
<feature type="transmembrane region" description="Helical" evidence="6">
    <location>
        <begin position="371"/>
        <end position="393"/>
    </location>
</feature>
<feature type="transmembrane region" description="Helical" evidence="6">
    <location>
        <begin position="6"/>
        <end position="25"/>
    </location>
</feature>
<accession>A0ABR2IL28</accession>
<comment type="similarity">
    <text evidence="2">Belongs to the LIMR family.</text>
</comment>
<name>A0ABR2IL28_9EUKA</name>
<protein>
    <submittedName>
        <fullName evidence="7">LMBR1 domain-containing protein 2</fullName>
    </submittedName>
</protein>
<evidence type="ECO:0000256" key="3">
    <source>
        <dbReference type="ARBA" id="ARBA00022692"/>
    </source>
</evidence>
<organism evidence="7 8">
    <name type="scientific">Tritrichomonas musculus</name>
    <dbReference type="NCBI Taxonomy" id="1915356"/>
    <lineage>
        <taxon>Eukaryota</taxon>
        <taxon>Metamonada</taxon>
        <taxon>Parabasalia</taxon>
        <taxon>Tritrichomonadida</taxon>
        <taxon>Tritrichomonadidae</taxon>
        <taxon>Tritrichomonas</taxon>
    </lineage>
</organism>
<dbReference type="Proteomes" id="UP001470230">
    <property type="component" value="Unassembled WGS sequence"/>
</dbReference>
<evidence type="ECO:0000256" key="1">
    <source>
        <dbReference type="ARBA" id="ARBA00004141"/>
    </source>
</evidence>
<feature type="transmembrane region" description="Helical" evidence="6">
    <location>
        <begin position="149"/>
        <end position="174"/>
    </location>
</feature>
<evidence type="ECO:0000313" key="7">
    <source>
        <dbReference type="EMBL" id="KAK8863765.1"/>
    </source>
</evidence>
<feature type="transmembrane region" description="Helical" evidence="6">
    <location>
        <begin position="32"/>
        <end position="56"/>
    </location>
</feature>
<sequence length="567" mass="65236">MGFEISILPVIFFSILSIVLVTLFFKRFGAFRLFWVVWFMMLLSAIIPYVMVVGILPYDISRCLFGKIATNSKELHLVLDILYWTSFVLTWAINPLLVSYLRYPYSIGIKRRIWLTIRENLIFWGLILAAVFVGVIILFITNLMTISNILPLAISLANGYGLLVLCVTLGYGFIQMPRTIWQKANPASAYLYCLQDISQQTSVCSTTVADCDALLVLCQNGKDLLRGEKKKIWNDKGEPKLNHLIEIKQSLPIPERCKQGESKNKKIKKLRKLEWANFTHSQLEDVFELLEDITQNIEATSSYVSDASKKALRYLRLYNHKLNIPLVILKRIFAIIVLLVNLCCLWSEITLMFNIKLSLFYMLSHLQIPQIINIVFISTPILAYLMFVGSWTLRHFRIGSFFRFIVGHTNSNTLNYFSIILCRLGPTIGFHYMQQIGAYDSEYQKVMGVMNVVVFIGTKWNLYAPILLILIMIATVFQLFERIMFACGKDIVTYDTAIMNVKSLQDGEEVLCELESDAKNLIDAGMNYMRIMDHATLFKKPKREIEESLLSEPSSPNRNFIQNTSFY</sequence>
<feature type="transmembrane region" description="Helical" evidence="6">
    <location>
        <begin position="332"/>
        <end position="351"/>
    </location>
</feature>
<dbReference type="InterPro" id="IPR006876">
    <property type="entry name" value="LMBR1-like_membr_prot"/>
</dbReference>
<evidence type="ECO:0000256" key="6">
    <source>
        <dbReference type="SAM" id="Phobius"/>
    </source>
</evidence>
<feature type="transmembrane region" description="Helical" evidence="6">
    <location>
        <begin position="121"/>
        <end position="143"/>
    </location>
</feature>
<comment type="caution">
    <text evidence="7">The sequence shown here is derived from an EMBL/GenBank/DDBJ whole genome shotgun (WGS) entry which is preliminary data.</text>
</comment>
<keyword evidence="4 6" id="KW-1133">Transmembrane helix</keyword>
<evidence type="ECO:0000256" key="2">
    <source>
        <dbReference type="ARBA" id="ARBA00010487"/>
    </source>
</evidence>
<dbReference type="EMBL" id="JAPFFF010000017">
    <property type="protein sequence ID" value="KAK8863765.1"/>
    <property type="molecule type" value="Genomic_DNA"/>
</dbReference>
<proteinExistence type="inferred from homology"/>
<evidence type="ECO:0000256" key="5">
    <source>
        <dbReference type="ARBA" id="ARBA00023136"/>
    </source>
</evidence>
<evidence type="ECO:0000313" key="8">
    <source>
        <dbReference type="Proteomes" id="UP001470230"/>
    </source>
</evidence>
<keyword evidence="3 6" id="KW-0812">Transmembrane</keyword>
<dbReference type="InterPro" id="IPR051584">
    <property type="entry name" value="GPCR-associated_LMBR1"/>
</dbReference>
<dbReference type="Pfam" id="PF04791">
    <property type="entry name" value="LMBR1"/>
    <property type="match status" value="1"/>
</dbReference>
<comment type="subcellular location">
    <subcellularLocation>
        <location evidence="1">Membrane</location>
        <topology evidence="1">Multi-pass membrane protein</topology>
    </subcellularLocation>
</comment>
<keyword evidence="5 6" id="KW-0472">Membrane</keyword>
<reference evidence="7 8" key="1">
    <citation type="submission" date="2024-04" db="EMBL/GenBank/DDBJ databases">
        <title>Tritrichomonas musculus Genome.</title>
        <authorList>
            <person name="Alves-Ferreira E."/>
            <person name="Grigg M."/>
            <person name="Lorenzi H."/>
            <person name="Galac M."/>
        </authorList>
    </citation>
    <scope>NUCLEOTIDE SEQUENCE [LARGE SCALE GENOMIC DNA]</scope>
    <source>
        <strain evidence="7 8">EAF2021</strain>
    </source>
</reference>
<dbReference type="PANTHER" id="PTHR21355:SF0">
    <property type="entry name" value="G-PROTEIN COUPLED RECEPTOR-ASSOCIATED PROTEIN LMBRD2"/>
    <property type="match status" value="1"/>
</dbReference>
<feature type="transmembrane region" description="Helical" evidence="6">
    <location>
        <begin position="460"/>
        <end position="480"/>
    </location>
</feature>
<dbReference type="PANTHER" id="PTHR21355">
    <property type="entry name" value="G-PROTEIN COUPLED RECEPTOR-ASSOCIATED PROTEIN LMBRD2"/>
    <property type="match status" value="1"/>
</dbReference>
<keyword evidence="8" id="KW-1185">Reference proteome</keyword>
<gene>
    <name evidence="7" type="ORF">M9Y10_011455</name>
</gene>
<feature type="transmembrane region" description="Helical" evidence="6">
    <location>
        <begin position="81"/>
        <end position="101"/>
    </location>
</feature>